<evidence type="ECO:0000313" key="7">
    <source>
        <dbReference type="Proteomes" id="UP000309340"/>
    </source>
</evidence>
<dbReference type="SMART" id="SM00485">
    <property type="entry name" value="XPGN"/>
    <property type="match status" value="1"/>
</dbReference>
<dbReference type="GO" id="GO:0008821">
    <property type="term" value="F:crossover junction DNA endonuclease activity"/>
    <property type="evidence" value="ECO:0007669"/>
    <property type="project" value="InterPro"/>
</dbReference>
<dbReference type="InterPro" id="IPR037316">
    <property type="entry name" value="Yen1_H3TH"/>
</dbReference>
<feature type="region of interest" description="Disordered" evidence="3">
    <location>
        <begin position="933"/>
        <end position="1087"/>
    </location>
</feature>
<feature type="region of interest" description="Disordered" evidence="3">
    <location>
        <begin position="347"/>
        <end position="373"/>
    </location>
</feature>
<proteinExistence type="predicted"/>
<dbReference type="InterPro" id="IPR029060">
    <property type="entry name" value="PIN-like_dom_sf"/>
</dbReference>
<accession>A0A4U0XWG6</accession>
<dbReference type="SUPFAM" id="SSF88723">
    <property type="entry name" value="PIN domain-like"/>
    <property type="match status" value="1"/>
</dbReference>
<feature type="region of interest" description="Disordered" evidence="3">
    <location>
        <begin position="636"/>
        <end position="666"/>
    </location>
</feature>
<feature type="region of interest" description="Disordered" evidence="3">
    <location>
        <begin position="746"/>
        <end position="807"/>
    </location>
</feature>
<dbReference type="InterPro" id="IPR006085">
    <property type="entry name" value="XPG_DNA_repair_N"/>
</dbReference>
<feature type="compositionally biased region" description="Acidic residues" evidence="3">
    <location>
        <begin position="449"/>
        <end position="459"/>
    </location>
</feature>
<feature type="compositionally biased region" description="Polar residues" evidence="3">
    <location>
        <begin position="560"/>
        <end position="571"/>
    </location>
</feature>
<dbReference type="GO" id="GO:0006281">
    <property type="term" value="P:DNA repair"/>
    <property type="evidence" value="ECO:0007669"/>
    <property type="project" value="UniProtKB-ARBA"/>
</dbReference>
<dbReference type="SMART" id="SM00484">
    <property type="entry name" value="XPGI"/>
    <property type="match status" value="1"/>
</dbReference>
<feature type="compositionally biased region" description="Low complexity" evidence="3">
    <location>
        <begin position="1021"/>
        <end position="1036"/>
    </location>
</feature>
<feature type="compositionally biased region" description="Pro residues" evidence="3">
    <location>
        <begin position="1058"/>
        <end position="1073"/>
    </location>
</feature>
<protein>
    <recommendedName>
        <fullName evidence="8">XPG-I domain-containing protein</fullName>
    </recommendedName>
</protein>
<comment type="caution">
    <text evidence="6">The sequence shown here is derived from an EMBL/GenBank/DDBJ whole genome shotgun (WGS) entry which is preliminary data.</text>
</comment>
<dbReference type="STRING" id="329884.A0A4U0XWG6"/>
<evidence type="ECO:0000256" key="2">
    <source>
        <dbReference type="ARBA" id="ARBA00022801"/>
    </source>
</evidence>
<feature type="compositionally biased region" description="Polar residues" evidence="3">
    <location>
        <begin position="655"/>
        <end position="666"/>
    </location>
</feature>
<dbReference type="FunFam" id="3.40.50.1010:FF:000037">
    <property type="entry name" value="Rad2-like endonuclease, putative (AFU_orthologue AFUA_3G13260)"/>
    <property type="match status" value="1"/>
</dbReference>
<dbReference type="SUPFAM" id="SSF47807">
    <property type="entry name" value="5' to 3' exonuclease, C-terminal subdomain"/>
    <property type="match status" value="1"/>
</dbReference>
<name>A0A4U0XWG6_9PEZI</name>
<dbReference type="EMBL" id="NAJQ01000089">
    <property type="protein sequence ID" value="TKA79465.1"/>
    <property type="molecule type" value="Genomic_DNA"/>
</dbReference>
<feature type="region of interest" description="Disordered" evidence="3">
    <location>
        <begin position="164"/>
        <end position="185"/>
    </location>
</feature>
<dbReference type="OrthoDB" id="2959108at2759"/>
<feature type="region of interest" description="Disordered" evidence="3">
    <location>
        <begin position="518"/>
        <end position="604"/>
    </location>
</feature>
<keyword evidence="1" id="KW-0540">Nuclease</keyword>
<dbReference type="Pfam" id="PF00752">
    <property type="entry name" value="XPG_N"/>
    <property type="match status" value="1"/>
</dbReference>
<feature type="compositionally biased region" description="Low complexity" evidence="3">
    <location>
        <begin position="782"/>
        <end position="792"/>
    </location>
</feature>
<gene>
    <name evidence="6" type="ORF">B0A55_04213</name>
</gene>
<dbReference type="PANTHER" id="PTHR11081">
    <property type="entry name" value="FLAP ENDONUCLEASE FAMILY MEMBER"/>
    <property type="match status" value="1"/>
</dbReference>
<dbReference type="InterPro" id="IPR041177">
    <property type="entry name" value="GEN1_C"/>
</dbReference>
<feature type="region of interest" description="Disordered" evidence="3">
    <location>
        <begin position="823"/>
        <end position="848"/>
    </location>
</feature>
<evidence type="ECO:0008006" key="8">
    <source>
        <dbReference type="Google" id="ProtNLM"/>
    </source>
</evidence>
<evidence type="ECO:0000256" key="3">
    <source>
        <dbReference type="SAM" id="MobiDB-lite"/>
    </source>
</evidence>
<dbReference type="InterPro" id="IPR036279">
    <property type="entry name" value="5-3_exonuclease_C_sf"/>
</dbReference>
<dbReference type="Pfam" id="PF00867">
    <property type="entry name" value="XPG_I"/>
    <property type="match status" value="1"/>
</dbReference>
<reference evidence="6 7" key="1">
    <citation type="submission" date="2017-03" db="EMBL/GenBank/DDBJ databases">
        <title>Genomes of endolithic fungi from Antarctica.</title>
        <authorList>
            <person name="Coleine C."/>
            <person name="Masonjones S."/>
            <person name="Stajich J.E."/>
        </authorList>
    </citation>
    <scope>NUCLEOTIDE SEQUENCE [LARGE SCALE GENOMIC DNA]</scope>
    <source>
        <strain evidence="6 7">CCFEE 5184</strain>
    </source>
</reference>
<dbReference type="Gene3D" id="3.40.50.1010">
    <property type="entry name" value="5'-nuclease"/>
    <property type="match status" value="2"/>
</dbReference>
<dbReference type="InterPro" id="IPR006084">
    <property type="entry name" value="XPG/Rad2"/>
</dbReference>
<dbReference type="PANTHER" id="PTHR11081:SF75">
    <property type="entry name" value="ENDONUCLEASE, PUTATIVE (AFU_ORTHOLOGUE AFUA_3G13260)-RELATED"/>
    <property type="match status" value="1"/>
</dbReference>
<feature type="domain" description="XPG-I" evidence="4">
    <location>
        <begin position="112"/>
        <end position="196"/>
    </location>
</feature>
<evidence type="ECO:0000259" key="5">
    <source>
        <dbReference type="SMART" id="SM00485"/>
    </source>
</evidence>
<keyword evidence="2" id="KW-0378">Hydrolase</keyword>
<feature type="region of interest" description="Disordered" evidence="3">
    <location>
        <begin position="431"/>
        <end position="474"/>
    </location>
</feature>
<feature type="domain" description="XPG N-terminal" evidence="5">
    <location>
        <begin position="1"/>
        <end position="95"/>
    </location>
</feature>
<dbReference type="InterPro" id="IPR006086">
    <property type="entry name" value="XPG-I_dom"/>
</dbReference>
<dbReference type="AlphaFoldDB" id="A0A4U0XWG6"/>
<feature type="compositionally biased region" description="Acidic residues" evidence="3">
    <location>
        <begin position="955"/>
        <end position="973"/>
    </location>
</feature>
<evidence type="ECO:0000259" key="4">
    <source>
        <dbReference type="SMART" id="SM00484"/>
    </source>
</evidence>
<dbReference type="Proteomes" id="UP000309340">
    <property type="component" value="Unassembled WGS sequence"/>
</dbReference>
<sequence>MGIHGLLKELTPPPRHSLAALAATHYTTHSRPLLLAIDTAIWLFQIQSGRGGSNPALRTFYYRLLRLLSLGIHPLFVFDGPNKPLFKRNKKVGGPGVRVASVPEFLAKQLLKQFGFPWHVAPGEAEAECALLQREGIVDAVLSEDVDTLMFGSRLTFRDWRAEGPMGGSKKTPTHVSVYREAETKERSRGMEREGMILVALMSGGDYLPEGIPGCGPKVACDAARAGFGAELCTLKGNDTAGLRGWKERLQHEIRTNESKFFSRRNNGFTMPEGFPNKEVLGYYTHPCVSTAEKLARLRTGLRWDQAIDFPALRTFAADAFDWRCLGGAKKFIKNLAPALLMRELRRQGDEDGDSDESDRSGGGTDAREREREQKRLVQAIHGKRNHATVDMELEYRISFTPAHLVPIDLSQEEEDDEFIPAGGVIEAETDTESDFASIPPSSAATAVADDDEEEDEEEPAKKKRTPKPFDPEQPDKIWVLKTFVQVGCPGLVEEYEASLRDPKAFFKQRRQVKAAAAGEGTKIHAKKAVRKTAVAEVKSGKGAGRQKKKKQDEIDGGRTENTLTRYTKVTKSGVEREPLKEQTSSQENSQTLHKPSSLAGGAVFNDGDLTVVSGFKMPSTQVPAAVLKRIAREVEEEEEDARRRQGEYEVLDLSGSTPRATRPQSGSGVFAAFAAARKGDAISASTIITTGGKPPGSEDSDSDILDLTATPRAYAPLSRRTASNLLPASTAPAAVAAVVATETKTKTKTWIQPKARATQQPQQKLEAWKTPPRRKRPSQELSSPALPSASSQRTITAYYSPSPRKPRQLLDREVVNLISSSPAKPQDAGIKARARSQTPTPPNLRTKFVRSPSPVLPAVAFHRLDGADDRETLVDFSPGKLPETVTKRRRKGGLRRWQTAPVRGADDTNDLDEVRNGDMDVGGDAGGALEAMDLACSPSPSPVRFSGGAGGFLVDDDEMGQEEQEENEEEDPSSPSTLIIGRERSRENNSTPAVSNPFDRRPRSGPRELSSSYPTPPPTANANTPAVPKQPAPASKKSKSKSNLTNPAAPPLHSSAPKPPLSTHPPAPPLPRRSPRQPQPLKEKKKAFLLRQSLEGAWKEVDAETLDLSGDGSGWKVSGGRAAMRGFFRESGVEVLDMTGA</sequence>
<keyword evidence="7" id="KW-1185">Reference proteome</keyword>
<dbReference type="Pfam" id="PF18380">
    <property type="entry name" value="GEN1_C"/>
    <property type="match status" value="1"/>
</dbReference>
<dbReference type="PRINTS" id="PR00853">
    <property type="entry name" value="XPGRADSUPER"/>
</dbReference>
<dbReference type="Gene3D" id="1.10.150.20">
    <property type="entry name" value="5' to 3' exonuclease, C-terminal subdomain"/>
    <property type="match status" value="1"/>
</dbReference>
<evidence type="ECO:0000313" key="6">
    <source>
        <dbReference type="EMBL" id="TKA79465.1"/>
    </source>
</evidence>
<dbReference type="CDD" id="cd09906">
    <property type="entry name" value="H3TH_YEN1"/>
    <property type="match status" value="1"/>
</dbReference>
<feature type="compositionally biased region" description="Polar residues" evidence="3">
    <location>
        <begin position="582"/>
        <end position="595"/>
    </location>
</feature>
<organism evidence="6 7">
    <name type="scientific">Friedmanniomyces simplex</name>
    <dbReference type="NCBI Taxonomy" id="329884"/>
    <lineage>
        <taxon>Eukaryota</taxon>
        <taxon>Fungi</taxon>
        <taxon>Dikarya</taxon>
        <taxon>Ascomycota</taxon>
        <taxon>Pezizomycotina</taxon>
        <taxon>Dothideomycetes</taxon>
        <taxon>Dothideomycetidae</taxon>
        <taxon>Mycosphaerellales</taxon>
        <taxon>Teratosphaeriaceae</taxon>
        <taxon>Friedmanniomyces</taxon>
    </lineage>
</organism>
<dbReference type="CDD" id="cd09870">
    <property type="entry name" value="PIN_YEN1"/>
    <property type="match status" value="1"/>
</dbReference>
<evidence type="ECO:0000256" key="1">
    <source>
        <dbReference type="ARBA" id="ARBA00022722"/>
    </source>
</evidence>
<dbReference type="GO" id="GO:0017108">
    <property type="term" value="F:5'-flap endonuclease activity"/>
    <property type="evidence" value="ECO:0007669"/>
    <property type="project" value="TreeGrafter"/>
</dbReference>